<feature type="transmembrane region" description="Helical" evidence="6">
    <location>
        <begin position="228"/>
        <end position="247"/>
    </location>
</feature>
<evidence type="ECO:0000256" key="4">
    <source>
        <dbReference type="ARBA" id="ARBA00022989"/>
    </source>
</evidence>
<evidence type="ECO:0000259" key="7">
    <source>
        <dbReference type="Pfam" id="PF09335"/>
    </source>
</evidence>
<evidence type="ECO:0000256" key="6">
    <source>
        <dbReference type="RuleBase" id="RU366058"/>
    </source>
</evidence>
<feature type="transmembrane region" description="Helical" evidence="6">
    <location>
        <begin position="39"/>
        <end position="57"/>
    </location>
</feature>
<dbReference type="Pfam" id="PF09335">
    <property type="entry name" value="VTT_dom"/>
    <property type="match status" value="1"/>
</dbReference>
<keyword evidence="4 6" id="KW-1133">Transmembrane helix</keyword>
<dbReference type="InterPro" id="IPR032816">
    <property type="entry name" value="VTT_dom"/>
</dbReference>
<reference evidence="8 9" key="1">
    <citation type="submission" date="2019-02" db="EMBL/GenBank/DDBJ databases">
        <title>Deep-cultivation of Planctomycetes and their phenomic and genomic characterization uncovers novel biology.</title>
        <authorList>
            <person name="Wiegand S."/>
            <person name="Jogler M."/>
            <person name="Boedeker C."/>
            <person name="Pinto D."/>
            <person name="Vollmers J."/>
            <person name="Rivas-Marin E."/>
            <person name="Kohn T."/>
            <person name="Peeters S.H."/>
            <person name="Heuer A."/>
            <person name="Rast P."/>
            <person name="Oberbeckmann S."/>
            <person name="Bunk B."/>
            <person name="Jeske O."/>
            <person name="Meyerdierks A."/>
            <person name="Storesund J.E."/>
            <person name="Kallscheuer N."/>
            <person name="Luecker S."/>
            <person name="Lage O.M."/>
            <person name="Pohl T."/>
            <person name="Merkel B.J."/>
            <person name="Hornburger P."/>
            <person name="Mueller R.-W."/>
            <person name="Bruemmer F."/>
            <person name="Labrenz M."/>
            <person name="Spormann A.M."/>
            <person name="Op Den Camp H."/>
            <person name="Overmann J."/>
            <person name="Amann R."/>
            <person name="Jetten M.S.M."/>
            <person name="Mascher T."/>
            <person name="Medema M.H."/>
            <person name="Devos D.P."/>
            <person name="Kaster A.-K."/>
            <person name="Ovreas L."/>
            <person name="Rohde M."/>
            <person name="Galperin M.Y."/>
            <person name="Jogler C."/>
        </authorList>
    </citation>
    <scope>NUCLEOTIDE SEQUENCE [LARGE SCALE GENOMIC DNA]</scope>
    <source>
        <strain evidence="8 9">Q31b</strain>
    </source>
</reference>
<dbReference type="GO" id="GO:0005886">
    <property type="term" value="C:plasma membrane"/>
    <property type="evidence" value="ECO:0007669"/>
    <property type="project" value="UniProtKB-SubCell"/>
</dbReference>
<protein>
    <recommendedName>
        <fullName evidence="6">TVP38/TMEM64 family membrane protein</fullName>
    </recommendedName>
</protein>
<keyword evidence="9" id="KW-1185">Reference proteome</keyword>
<keyword evidence="3 6" id="KW-0812">Transmembrane</keyword>
<comment type="similarity">
    <text evidence="6">Belongs to the TVP38/TMEM64 family.</text>
</comment>
<dbReference type="RefSeq" id="WP_197171046.1">
    <property type="nucleotide sequence ID" value="NZ_SJPY01000002.1"/>
</dbReference>
<evidence type="ECO:0000256" key="3">
    <source>
        <dbReference type="ARBA" id="ARBA00022692"/>
    </source>
</evidence>
<comment type="caution">
    <text evidence="8">The sequence shown here is derived from an EMBL/GenBank/DDBJ whole genome shotgun (WGS) entry which is preliminary data.</text>
</comment>
<dbReference type="Proteomes" id="UP000315471">
    <property type="component" value="Unassembled WGS sequence"/>
</dbReference>
<evidence type="ECO:0000256" key="1">
    <source>
        <dbReference type="ARBA" id="ARBA00004651"/>
    </source>
</evidence>
<evidence type="ECO:0000313" key="9">
    <source>
        <dbReference type="Proteomes" id="UP000315471"/>
    </source>
</evidence>
<dbReference type="PANTHER" id="PTHR12677:SF59">
    <property type="entry name" value="GOLGI APPARATUS MEMBRANE PROTEIN TVP38-RELATED"/>
    <property type="match status" value="1"/>
</dbReference>
<dbReference type="PANTHER" id="PTHR12677">
    <property type="entry name" value="GOLGI APPARATUS MEMBRANE PROTEIN TVP38-RELATED"/>
    <property type="match status" value="1"/>
</dbReference>
<comment type="subcellular location">
    <subcellularLocation>
        <location evidence="1 6">Cell membrane</location>
        <topology evidence="1 6">Multi-pass membrane protein</topology>
    </subcellularLocation>
</comment>
<evidence type="ECO:0000313" key="8">
    <source>
        <dbReference type="EMBL" id="TWU43795.1"/>
    </source>
</evidence>
<dbReference type="AlphaFoldDB" id="A0A5C6E531"/>
<dbReference type="EMBL" id="SJPY01000002">
    <property type="protein sequence ID" value="TWU43795.1"/>
    <property type="molecule type" value="Genomic_DNA"/>
</dbReference>
<gene>
    <name evidence="8" type="primary">ydjZ_1</name>
    <name evidence="8" type="ORF">Q31b_13270</name>
</gene>
<evidence type="ECO:0000256" key="2">
    <source>
        <dbReference type="ARBA" id="ARBA00022475"/>
    </source>
</evidence>
<organism evidence="8 9">
    <name type="scientific">Novipirellula aureliae</name>
    <dbReference type="NCBI Taxonomy" id="2527966"/>
    <lineage>
        <taxon>Bacteria</taxon>
        <taxon>Pseudomonadati</taxon>
        <taxon>Planctomycetota</taxon>
        <taxon>Planctomycetia</taxon>
        <taxon>Pirellulales</taxon>
        <taxon>Pirellulaceae</taxon>
        <taxon>Novipirellula</taxon>
    </lineage>
</organism>
<accession>A0A5C6E531</accession>
<proteinExistence type="inferred from homology"/>
<feature type="transmembrane region" description="Helical" evidence="6">
    <location>
        <begin position="188"/>
        <end position="208"/>
    </location>
</feature>
<keyword evidence="5 6" id="KW-0472">Membrane</keyword>
<feature type="domain" description="VTT" evidence="7">
    <location>
        <begin position="94"/>
        <end position="210"/>
    </location>
</feature>
<name>A0A5C6E531_9BACT</name>
<sequence>MIDRNGPKLKPENRISTDHADDEQALHAHLNRRVQWKTAGIRLLIGLVVLAAVVWFGRNAGEDIKGMESWIAGHGVWGCLVFVGMMVLFTSIFVPDTVLAVAAGVLFGIGWGAVLTVIGALLTATLNFFSAQTLLRPRIEKMLAAHPKLRAIQRAVNREGLRLQLLLRLSPINPVSVSYVLGASGVRYSTFILATAGLIPGLFCEVYFGYLASHVTKVAGNVSEHSSLHTIVTVVGFVFCILLMVFISRIASKAIAEAESESTSEVEQA</sequence>
<keyword evidence="2 6" id="KW-1003">Cell membrane</keyword>
<feature type="transmembrane region" description="Helical" evidence="6">
    <location>
        <begin position="100"/>
        <end position="129"/>
    </location>
</feature>
<feature type="transmembrane region" description="Helical" evidence="6">
    <location>
        <begin position="69"/>
        <end position="94"/>
    </location>
</feature>
<dbReference type="InterPro" id="IPR015414">
    <property type="entry name" value="TMEM64"/>
</dbReference>
<evidence type="ECO:0000256" key="5">
    <source>
        <dbReference type="ARBA" id="ARBA00023136"/>
    </source>
</evidence>